<dbReference type="AlphaFoldDB" id="A0A838CSN2"/>
<dbReference type="SUPFAM" id="SSF52317">
    <property type="entry name" value="Class I glutamine amidotransferase-like"/>
    <property type="match status" value="1"/>
</dbReference>
<name>A0A838CSN2_9BACI</name>
<dbReference type="GO" id="GO:0005737">
    <property type="term" value="C:cytoplasm"/>
    <property type="evidence" value="ECO:0007669"/>
    <property type="project" value="TreeGrafter"/>
</dbReference>
<keyword evidence="3" id="KW-1185">Reference proteome</keyword>
<dbReference type="Gene3D" id="3.40.50.880">
    <property type="match status" value="1"/>
</dbReference>
<dbReference type="EMBL" id="JACEFG010000002">
    <property type="protein sequence ID" value="MBA2175142.1"/>
    <property type="molecule type" value="Genomic_DNA"/>
</dbReference>
<comment type="caution">
    <text evidence="2">The sequence shown here is derived from an EMBL/GenBank/DDBJ whole genome shotgun (WGS) entry which is preliminary data.</text>
</comment>
<dbReference type="PANTHER" id="PTHR48094">
    <property type="entry name" value="PROTEIN/NUCLEIC ACID DEGLYCASE DJ-1-RELATED"/>
    <property type="match status" value="1"/>
</dbReference>
<gene>
    <name evidence="2" type="ORF">H0266_09575</name>
</gene>
<dbReference type="InterPro" id="IPR050325">
    <property type="entry name" value="Prot/Nucl_acid_deglycase"/>
</dbReference>
<protein>
    <submittedName>
        <fullName evidence="2">DJ-1/PfpI family protein</fullName>
    </submittedName>
</protein>
<dbReference type="InterPro" id="IPR029062">
    <property type="entry name" value="Class_I_gatase-like"/>
</dbReference>
<dbReference type="Pfam" id="PF01965">
    <property type="entry name" value="DJ-1_PfpI"/>
    <property type="match status" value="1"/>
</dbReference>
<evidence type="ECO:0000313" key="3">
    <source>
        <dbReference type="Proteomes" id="UP000571017"/>
    </source>
</evidence>
<dbReference type="RefSeq" id="WP_181472178.1">
    <property type="nucleotide sequence ID" value="NZ_JACEFG010000002.1"/>
</dbReference>
<dbReference type="PANTHER" id="PTHR48094:SF12">
    <property type="entry name" value="PARKINSON DISEASE PROTEIN 7 HOMOLOG"/>
    <property type="match status" value="1"/>
</dbReference>
<evidence type="ECO:0000259" key="1">
    <source>
        <dbReference type="Pfam" id="PF01965"/>
    </source>
</evidence>
<proteinExistence type="predicted"/>
<organism evidence="2 3">
    <name type="scientific">Halobacillus locisalis</name>
    <dbReference type="NCBI Taxonomy" id="220753"/>
    <lineage>
        <taxon>Bacteria</taxon>
        <taxon>Bacillati</taxon>
        <taxon>Bacillota</taxon>
        <taxon>Bacilli</taxon>
        <taxon>Bacillales</taxon>
        <taxon>Bacillaceae</taxon>
        <taxon>Halobacillus</taxon>
    </lineage>
</organism>
<dbReference type="Proteomes" id="UP000571017">
    <property type="component" value="Unassembled WGS sequence"/>
</dbReference>
<accession>A0A838CSN2</accession>
<dbReference type="InterPro" id="IPR002818">
    <property type="entry name" value="DJ-1/PfpI"/>
</dbReference>
<sequence length="184" mass="20497">MKESHYTAVLLYPRFSEYELSVLLSVLHQGGKPVLFLGLDRHPVKGESGLPCIPESTIAQVDINRLDSVVLPGVDDFEHLVNHQELHSFLQKVDDQNRIIAAISSAPYILSASGVLKDKKYTTGLTEDQRRFLGTFQSENYVSSPVVVDDYIVTAKGSAFIEFACNVGDLLNLTYEKAWYDSSN</sequence>
<evidence type="ECO:0000313" key="2">
    <source>
        <dbReference type="EMBL" id="MBA2175142.1"/>
    </source>
</evidence>
<reference evidence="2 3" key="1">
    <citation type="journal article" date="2004" name="Extremophiles">
        <title>Halobacillus locisalis sp. nov., a halophilic bacterium isolated from a marine solar saltern of the Yellow Sea in Korea.</title>
        <authorList>
            <person name="Yoon J.H."/>
            <person name="Kang K.H."/>
            <person name="Oh T.K."/>
            <person name="Park Y.H."/>
        </authorList>
    </citation>
    <scope>NUCLEOTIDE SEQUENCE [LARGE SCALE GENOMIC DNA]</scope>
    <source>
        <strain evidence="2 3">KCTC 3788</strain>
    </source>
</reference>
<feature type="domain" description="DJ-1/PfpI" evidence="1">
    <location>
        <begin position="8"/>
        <end position="165"/>
    </location>
</feature>